<keyword evidence="3" id="KW-1185">Reference proteome</keyword>
<dbReference type="KEGG" id="tmn:UCRPA7_8697"/>
<feature type="compositionally biased region" description="Pro residues" evidence="1">
    <location>
        <begin position="47"/>
        <end position="66"/>
    </location>
</feature>
<feature type="compositionally biased region" description="Acidic residues" evidence="1">
    <location>
        <begin position="10"/>
        <end position="19"/>
    </location>
</feature>
<feature type="region of interest" description="Disordered" evidence="1">
    <location>
        <begin position="1"/>
        <end position="124"/>
    </location>
</feature>
<feature type="region of interest" description="Disordered" evidence="1">
    <location>
        <begin position="293"/>
        <end position="313"/>
    </location>
</feature>
<dbReference type="Proteomes" id="UP000014074">
    <property type="component" value="Unassembled WGS sequence"/>
</dbReference>
<gene>
    <name evidence="2" type="ORF">UCRPA7_8697</name>
</gene>
<dbReference type="AlphaFoldDB" id="R8B951"/>
<dbReference type="eggNOG" id="ENOG502T5NT">
    <property type="taxonomic scope" value="Eukaryota"/>
</dbReference>
<evidence type="ECO:0000313" key="3">
    <source>
        <dbReference type="Proteomes" id="UP000014074"/>
    </source>
</evidence>
<evidence type="ECO:0000256" key="1">
    <source>
        <dbReference type="SAM" id="MobiDB-lite"/>
    </source>
</evidence>
<dbReference type="EMBL" id="KB933372">
    <property type="protein sequence ID" value="EON95816.1"/>
    <property type="molecule type" value="Genomic_DNA"/>
</dbReference>
<dbReference type="OrthoDB" id="5294021at2759"/>
<proteinExistence type="predicted"/>
<dbReference type="HOGENOM" id="CLU_560410_0_0_1"/>
<dbReference type="GeneID" id="19329573"/>
<sequence>MPRRTSISEGWEEVSDDDFSVISAPGTDDEAEALSHSEAGISKPTRRPSPPPKTTAPIPISRPPAPDGAAIECPPAISNPTGLPSVAPLDHPFLPTDRTSGKTDKNNDTSETRGEDDPSNPFNAEEYQYESDDAVEELLDSHPDPDPAFFLRVLRSLSEIITETNQSSKELMPFSGLSHRVSSVCGLLSMQVDELIPIVSNYSRLWSVASRDIPLDPNLHGWMSGVRVKLLGLQAEMQRHARAEVPAADTVALQEYHAALSEYQSQMQDFLPIMQVDYNEFQTQQMNFPTLQGGAGASTAASRTSSSTASTSAMPIPIRNAQPRQPCRPTPSSDMWVLRQELYRLKDEMQRTIELLSDCVSALPSSGAGLASDVIQSYGALFNTVTLILSNHGSDWIEHGLSGGLTYAEFTQLDIVSVRDFRARLAQIWEALAVEHLRGCGSWSAQMVENHRRHMLMDEGQLDRLETLAEVLTATLNPERNSGSTHP</sequence>
<evidence type="ECO:0000313" key="2">
    <source>
        <dbReference type="EMBL" id="EON95816.1"/>
    </source>
</evidence>
<organism evidence="2 3">
    <name type="scientific">Phaeoacremonium minimum (strain UCR-PA7)</name>
    <name type="common">Esca disease fungus</name>
    <name type="synonym">Togninia minima</name>
    <dbReference type="NCBI Taxonomy" id="1286976"/>
    <lineage>
        <taxon>Eukaryota</taxon>
        <taxon>Fungi</taxon>
        <taxon>Dikarya</taxon>
        <taxon>Ascomycota</taxon>
        <taxon>Pezizomycotina</taxon>
        <taxon>Sordariomycetes</taxon>
        <taxon>Sordariomycetidae</taxon>
        <taxon>Togniniales</taxon>
        <taxon>Togniniaceae</taxon>
        <taxon>Phaeoacremonium</taxon>
    </lineage>
</organism>
<feature type="compositionally biased region" description="Low complexity" evidence="1">
    <location>
        <begin position="297"/>
        <end position="313"/>
    </location>
</feature>
<dbReference type="RefSeq" id="XP_007919399.1">
    <property type="nucleotide sequence ID" value="XM_007921208.1"/>
</dbReference>
<name>R8B951_PHAM7</name>
<protein>
    <submittedName>
        <fullName evidence="2">Uncharacterized protein</fullName>
    </submittedName>
</protein>
<accession>R8B951</accession>
<feature type="compositionally biased region" description="Basic and acidic residues" evidence="1">
    <location>
        <begin position="99"/>
        <end position="116"/>
    </location>
</feature>
<reference evidence="3" key="1">
    <citation type="journal article" date="2013" name="Genome Announc.">
        <title>Draft genome sequence of the ascomycete Phaeoacremonium aleophilum strain UCR-PA7, a causal agent of the esca disease complex in grapevines.</title>
        <authorList>
            <person name="Blanco-Ulate B."/>
            <person name="Rolshausen P."/>
            <person name="Cantu D."/>
        </authorList>
    </citation>
    <scope>NUCLEOTIDE SEQUENCE [LARGE SCALE GENOMIC DNA]</scope>
    <source>
        <strain evidence="3">UCR-PA7</strain>
    </source>
</reference>